<dbReference type="Gene3D" id="2.40.50.100">
    <property type="match status" value="1"/>
</dbReference>
<sequence>MQCTFAKLFSPLALAAGLSTLAAIPVVSAQDDGNDAITVEAVTARQQAIVEPVPVTGTLTPSRQAMLSAEVDGLVSDIHVDVGNRVKKGQPLLELDPELNVIARDAALAEVERSREALAESRRRLGDAQRLIGDNHIAETEVEALASQVRIRNAELRGAQIEAKRQEALLRRHKISAPFDGAISQRFAELGEWVEPGVNLFELVTADGLRADFQVPQRLYARIDPKTPLEVRFDIDTEHTYKASVQHKVPLSSSGARTFMLRTEIATDSTPELIPGMSVSATLLLGTGRRSLAIPRDAVLRYPDGRITVWVAETFTGWGKAARVREQQVSIGLGFAGLIEIRSGLKEGQVVVTRGNESLQEGQTVILRQAR</sequence>
<evidence type="ECO:0000259" key="5">
    <source>
        <dbReference type="Pfam" id="PF25973"/>
    </source>
</evidence>
<dbReference type="Proteomes" id="UP000184170">
    <property type="component" value="Unassembled WGS sequence"/>
</dbReference>
<dbReference type="PANTHER" id="PTHR30469">
    <property type="entry name" value="MULTIDRUG RESISTANCE PROTEIN MDTA"/>
    <property type="match status" value="1"/>
</dbReference>
<feature type="signal peptide" evidence="3">
    <location>
        <begin position="1"/>
        <end position="15"/>
    </location>
</feature>
<dbReference type="InterPro" id="IPR006143">
    <property type="entry name" value="RND_pump_MFP"/>
</dbReference>
<feature type="domain" description="CzcB-like barrel-sandwich hybrid" evidence="5">
    <location>
        <begin position="64"/>
        <end position="203"/>
    </location>
</feature>
<evidence type="ECO:0000313" key="6">
    <source>
        <dbReference type="EMBL" id="SHG07355.1"/>
    </source>
</evidence>
<evidence type="ECO:0000259" key="4">
    <source>
        <dbReference type="Pfam" id="PF25954"/>
    </source>
</evidence>
<feature type="coiled-coil region" evidence="2">
    <location>
        <begin position="104"/>
        <end position="131"/>
    </location>
</feature>
<name>A0A1M5GUU0_9GAMM</name>
<dbReference type="OrthoDB" id="9806939at2"/>
<dbReference type="InterPro" id="IPR058647">
    <property type="entry name" value="BSH_CzcB-like"/>
</dbReference>
<keyword evidence="7" id="KW-1185">Reference proteome</keyword>
<dbReference type="RefSeq" id="WP_159436031.1">
    <property type="nucleotide sequence ID" value="NZ_FQVA01000006.1"/>
</dbReference>
<dbReference type="NCBIfam" id="TIGR01730">
    <property type="entry name" value="RND_mfp"/>
    <property type="match status" value="1"/>
</dbReference>
<evidence type="ECO:0000256" key="3">
    <source>
        <dbReference type="SAM" id="SignalP"/>
    </source>
</evidence>
<dbReference type="GO" id="GO:1990281">
    <property type="term" value="C:efflux pump complex"/>
    <property type="evidence" value="ECO:0007669"/>
    <property type="project" value="TreeGrafter"/>
</dbReference>
<gene>
    <name evidence="6" type="ORF">SAMN04487965_3259</name>
</gene>
<evidence type="ECO:0000256" key="1">
    <source>
        <dbReference type="ARBA" id="ARBA00009477"/>
    </source>
</evidence>
<dbReference type="InterPro" id="IPR058792">
    <property type="entry name" value="Beta-barrel_RND_2"/>
</dbReference>
<dbReference type="EMBL" id="FQVA01000006">
    <property type="protein sequence ID" value="SHG07355.1"/>
    <property type="molecule type" value="Genomic_DNA"/>
</dbReference>
<dbReference type="Gene3D" id="2.40.30.170">
    <property type="match status" value="1"/>
</dbReference>
<protein>
    <submittedName>
        <fullName evidence="6">RND family efflux transporter, MFP subunit</fullName>
    </submittedName>
</protein>
<reference evidence="7" key="1">
    <citation type="submission" date="2016-11" db="EMBL/GenBank/DDBJ databases">
        <authorList>
            <person name="Varghese N."/>
            <person name="Submissions S."/>
        </authorList>
    </citation>
    <scope>NUCLEOTIDE SEQUENCE [LARGE SCALE GENOMIC DNA]</scope>
    <source>
        <strain evidence="7">CGMCC 1.7063</strain>
    </source>
</reference>
<dbReference type="Pfam" id="PF25954">
    <property type="entry name" value="Beta-barrel_RND_2"/>
    <property type="match status" value="1"/>
</dbReference>
<feature type="chain" id="PRO_5012883663" evidence="3">
    <location>
        <begin position="16"/>
        <end position="371"/>
    </location>
</feature>
<comment type="similarity">
    <text evidence="1">Belongs to the membrane fusion protein (MFP) (TC 8.A.1) family.</text>
</comment>
<dbReference type="STRING" id="494016.SAMN04487965_3259"/>
<dbReference type="PANTHER" id="PTHR30469:SF15">
    <property type="entry name" value="HLYD FAMILY OF SECRETION PROTEINS"/>
    <property type="match status" value="1"/>
</dbReference>
<feature type="domain" description="CusB-like beta-barrel" evidence="4">
    <location>
        <begin position="213"/>
        <end position="283"/>
    </location>
</feature>
<dbReference type="SUPFAM" id="SSF111369">
    <property type="entry name" value="HlyD-like secretion proteins"/>
    <property type="match status" value="1"/>
</dbReference>
<accession>A0A1M5GUU0</accession>
<dbReference type="Gene3D" id="1.10.287.470">
    <property type="entry name" value="Helix hairpin bin"/>
    <property type="match status" value="1"/>
</dbReference>
<evidence type="ECO:0000313" key="7">
    <source>
        <dbReference type="Proteomes" id="UP000184170"/>
    </source>
</evidence>
<dbReference type="Gene3D" id="2.40.420.20">
    <property type="match status" value="1"/>
</dbReference>
<keyword evidence="2" id="KW-0175">Coiled coil</keyword>
<dbReference type="Pfam" id="PF25973">
    <property type="entry name" value="BSH_CzcB"/>
    <property type="match status" value="1"/>
</dbReference>
<dbReference type="GO" id="GO:0015562">
    <property type="term" value="F:efflux transmembrane transporter activity"/>
    <property type="evidence" value="ECO:0007669"/>
    <property type="project" value="TreeGrafter"/>
</dbReference>
<organism evidence="6 7">
    <name type="scientific">Microbulbifer donghaiensis</name>
    <dbReference type="NCBI Taxonomy" id="494016"/>
    <lineage>
        <taxon>Bacteria</taxon>
        <taxon>Pseudomonadati</taxon>
        <taxon>Pseudomonadota</taxon>
        <taxon>Gammaproteobacteria</taxon>
        <taxon>Cellvibrionales</taxon>
        <taxon>Microbulbiferaceae</taxon>
        <taxon>Microbulbifer</taxon>
    </lineage>
</organism>
<proteinExistence type="inferred from homology"/>
<keyword evidence="3" id="KW-0732">Signal</keyword>
<evidence type="ECO:0000256" key="2">
    <source>
        <dbReference type="SAM" id="Coils"/>
    </source>
</evidence>
<dbReference type="AlphaFoldDB" id="A0A1M5GUU0"/>